<dbReference type="PROSITE" id="PS50828">
    <property type="entry name" value="SMR"/>
    <property type="match status" value="1"/>
</dbReference>
<dbReference type="Proteomes" id="UP000468901">
    <property type="component" value="Unassembled WGS sequence"/>
</dbReference>
<sequence>MANDTKADVPPRRRRVRALSDEELKLWRVVTRDAKPLPGKHHPPEPEKAEDFGLVLPSVSKTKQNKLIHSVSVTLKPVKPAGPPPLAGLDRRTSQKLARGQVEAEARLDLHGHGREEARIALLRFVSSCRASGLRCVLVITGKGESPFSRHILHSSRYHEAAEHSGILRSALPVWLEGAAFRAEVASFQPAHPKHGGGGAFYLWLRKRK</sequence>
<dbReference type="InterPro" id="IPR002625">
    <property type="entry name" value="Smr_dom"/>
</dbReference>
<name>A0A6N6VF51_9HYPH</name>
<dbReference type="RefSeq" id="WP_152217569.1">
    <property type="nucleotide sequence ID" value="NZ_WESC01000021.1"/>
</dbReference>
<accession>A0A6N6VF51</accession>
<dbReference type="Pfam" id="PF01713">
    <property type="entry name" value="Smr"/>
    <property type="match status" value="1"/>
</dbReference>
<reference evidence="2 3" key="1">
    <citation type="submission" date="2019-09" db="EMBL/GenBank/DDBJ databases">
        <title>Parvibaculum sedimenti sp. nov., isolated from sediment.</title>
        <authorList>
            <person name="Wang Y."/>
        </authorList>
    </citation>
    <scope>NUCLEOTIDE SEQUENCE [LARGE SCALE GENOMIC DNA]</scope>
    <source>
        <strain evidence="2 3">HXT-9</strain>
    </source>
</reference>
<dbReference type="Gene3D" id="3.30.1370.110">
    <property type="match status" value="1"/>
</dbReference>
<keyword evidence="3" id="KW-1185">Reference proteome</keyword>
<evidence type="ECO:0000313" key="2">
    <source>
        <dbReference type="EMBL" id="KAB7738484.1"/>
    </source>
</evidence>
<evidence type="ECO:0000259" key="1">
    <source>
        <dbReference type="PROSITE" id="PS50828"/>
    </source>
</evidence>
<organism evidence="2 3">
    <name type="scientific">Parvibaculum sedimenti</name>
    <dbReference type="NCBI Taxonomy" id="2608632"/>
    <lineage>
        <taxon>Bacteria</taxon>
        <taxon>Pseudomonadati</taxon>
        <taxon>Pseudomonadota</taxon>
        <taxon>Alphaproteobacteria</taxon>
        <taxon>Hyphomicrobiales</taxon>
        <taxon>Parvibaculaceae</taxon>
        <taxon>Parvibaculum</taxon>
    </lineage>
</organism>
<evidence type="ECO:0000313" key="3">
    <source>
        <dbReference type="Proteomes" id="UP000468901"/>
    </source>
</evidence>
<dbReference type="PANTHER" id="PTHR35562:SF2">
    <property type="entry name" value="DNA ENDONUCLEASE SMRA-RELATED"/>
    <property type="match status" value="1"/>
</dbReference>
<dbReference type="InterPro" id="IPR036063">
    <property type="entry name" value="Smr_dom_sf"/>
</dbReference>
<dbReference type="EMBL" id="WESC01000021">
    <property type="protein sequence ID" value="KAB7738484.1"/>
    <property type="molecule type" value="Genomic_DNA"/>
</dbReference>
<proteinExistence type="predicted"/>
<dbReference type="AlphaFoldDB" id="A0A6N6VF51"/>
<feature type="domain" description="Smr" evidence="1">
    <location>
        <begin position="108"/>
        <end position="206"/>
    </location>
</feature>
<dbReference type="SUPFAM" id="SSF160443">
    <property type="entry name" value="SMR domain-like"/>
    <property type="match status" value="1"/>
</dbReference>
<gene>
    <name evidence="2" type="ORF">F2P47_16915</name>
</gene>
<comment type="caution">
    <text evidence="2">The sequence shown here is derived from an EMBL/GenBank/DDBJ whole genome shotgun (WGS) entry which is preliminary data.</text>
</comment>
<protein>
    <submittedName>
        <fullName evidence="2">DNA mismatch repair protein MutS</fullName>
    </submittedName>
</protein>
<dbReference type="PANTHER" id="PTHR35562">
    <property type="entry name" value="DNA ENDONUCLEASE SMRA-RELATED"/>
    <property type="match status" value="1"/>
</dbReference>
<dbReference type="SMART" id="SM00463">
    <property type="entry name" value="SMR"/>
    <property type="match status" value="1"/>
</dbReference>